<comment type="caution">
    <text evidence="1">The sequence shown here is derived from an EMBL/GenBank/DDBJ whole genome shotgun (WGS) entry which is preliminary data.</text>
</comment>
<dbReference type="InterPro" id="IPR038081">
    <property type="entry name" value="CalX-like_sf"/>
</dbReference>
<reference evidence="1 2" key="1">
    <citation type="submission" date="2018-12" db="EMBL/GenBank/DDBJ databases">
        <title>Mangrovimonas spongiae sp. nov., a novel member of the genus Mangrovimonas isolated from marine sponge.</title>
        <authorList>
            <person name="Zhuang L."/>
            <person name="Luo L."/>
        </authorList>
    </citation>
    <scope>NUCLEOTIDE SEQUENCE [LARGE SCALE GENOMIC DNA]</scope>
    <source>
        <strain evidence="1 2">HN-E26</strain>
    </source>
</reference>
<evidence type="ECO:0000313" key="1">
    <source>
        <dbReference type="EMBL" id="RSK42075.1"/>
    </source>
</evidence>
<accession>A0A428K6M2</accession>
<name>A0A428K6M2_9FLAO</name>
<sequence length="328" mass="35155">MKNLKYLYTSLLSLVLVFSCDYEKAKIDTEDPGSVNNKSTATITSSVSGDVNEGQTIDFLVEFDKPTAYNVDLVAVLKSGTADEDDVQLGGSRISAYSTSTTVSVTISADDLYEEDETATIHIEPASPASSYYVHPDSNLNAGTFTIKNVASNELDLVFDWDQTFTYSGSEFTLCQIAYDNDFLLFNGADGSFIDYLAATADCPEVAHVDISSLADGDYLIIQNIWDDGGLQPTGLDFLIPVTVEYSRGGSTLSGSYTQADANAYSSTHGSDPDGLDLTYVMSFNITNGVVTLFDDTTGTEIGSGRAAAPNSNISLNNLHGYEGALRK</sequence>
<protein>
    <recommendedName>
        <fullName evidence="3">Calx-beta domain-containing protein</fullName>
    </recommendedName>
</protein>
<dbReference type="RefSeq" id="WP_125467064.1">
    <property type="nucleotide sequence ID" value="NZ_RWBG01000001.1"/>
</dbReference>
<gene>
    <name evidence="1" type="ORF">EJA19_04115</name>
</gene>
<dbReference type="EMBL" id="RWBG01000001">
    <property type="protein sequence ID" value="RSK42075.1"/>
    <property type="molecule type" value="Genomic_DNA"/>
</dbReference>
<proteinExistence type="predicted"/>
<dbReference type="AlphaFoldDB" id="A0A428K6M2"/>
<dbReference type="PROSITE" id="PS51257">
    <property type="entry name" value="PROKAR_LIPOPROTEIN"/>
    <property type="match status" value="1"/>
</dbReference>
<dbReference type="Gene3D" id="2.60.40.2030">
    <property type="match status" value="1"/>
</dbReference>
<keyword evidence="2" id="KW-1185">Reference proteome</keyword>
<dbReference type="OrthoDB" id="1377460at2"/>
<dbReference type="Proteomes" id="UP000270620">
    <property type="component" value="Unassembled WGS sequence"/>
</dbReference>
<dbReference type="SUPFAM" id="SSF141072">
    <property type="entry name" value="CalX-like"/>
    <property type="match status" value="1"/>
</dbReference>
<organism evidence="1 2">
    <name type="scientific">Mangrovimonas spongiae</name>
    <dbReference type="NCBI Taxonomy" id="2494697"/>
    <lineage>
        <taxon>Bacteria</taxon>
        <taxon>Pseudomonadati</taxon>
        <taxon>Bacteroidota</taxon>
        <taxon>Flavobacteriia</taxon>
        <taxon>Flavobacteriales</taxon>
        <taxon>Flavobacteriaceae</taxon>
        <taxon>Mangrovimonas</taxon>
    </lineage>
</organism>
<evidence type="ECO:0008006" key="3">
    <source>
        <dbReference type="Google" id="ProtNLM"/>
    </source>
</evidence>
<evidence type="ECO:0000313" key="2">
    <source>
        <dbReference type="Proteomes" id="UP000270620"/>
    </source>
</evidence>